<dbReference type="Gene3D" id="2.120.10.30">
    <property type="entry name" value="TolB, C-terminal domain"/>
    <property type="match status" value="1"/>
</dbReference>
<accession>A0A2V5HW43</accession>
<feature type="signal peptide" evidence="1">
    <location>
        <begin position="1"/>
        <end position="26"/>
    </location>
</feature>
<keyword evidence="3" id="KW-1185">Reference proteome</keyword>
<dbReference type="PANTHER" id="PTHR42060">
    <property type="entry name" value="NHL REPEAT-CONTAINING PROTEIN-RELATED"/>
    <property type="match status" value="1"/>
</dbReference>
<dbReference type="AlphaFoldDB" id="A0A2V5HW43"/>
<dbReference type="Proteomes" id="UP000248817">
    <property type="component" value="Unassembled WGS sequence"/>
</dbReference>
<keyword evidence="1" id="KW-0732">Signal</keyword>
<organism evidence="2 3">
    <name type="scientific">Aspergillus indologenus CBS 114.80</name>
    <dbReference type="NCBI Taxonomy" id="1450541"/>
    <lineage>
        <taxon>Eukaryota</taxon>
        <taxon>Fungi</taxon>
        <taxon>Dikarya</taxon>
        <taxon>Ascomycota</taxon>
        <taxon>Pezizomycotina</taxon>
        <taxon>Eurotiomycetes</taxon>
        <taxon>Eurotiomycetidae</taxon>
        <taxon>Eurotiales</taxon>
        <taxon>Aspergillaceae</taxon>
        <taxon>Aspergillus</taxon>
        <taxon>Aspergillus subgen. Circumdati</taxon>
    </lineage>
</organism>
<dbReference type="PANTHER" id="PTHR42060:SF3">
    <property type="entry name" value="SMP-30_GLUCONOLACTONASE_LRE-LIKE REGION DOMAIN-CONTAINING PROTEIN"/>
    <property type="match status" value="1"/>
</dbReference>
<evidence type="ECO:0000313" key="3">
    <source>
        <dbReference type="Proteomes" id="UP000248817"/>
    </source>
</evidence>
<evidence type="ECO:0000313" key="2">
    <source>
        <dbReference type="EMBL" id="PYI28689.1"/>
    </source>
</evidence>
<reference evidence="2 3" key="1">
    <citation type="submission" date="2018-02" db="EMBL/GenBank/DDBJ databases">
        <title>The genomes of Aspergillus section Nigri reveals drivers in fungal speciation.</title>
        <authorList>
            <consortium name="DOE Joint Genome Institute"/>
            <person name="Vesth T.C."/>
            <person name="Nybo J."/>
            <person name="Theobald S."/>
            <person name="Brandl J."/>
            <person name="Frisvad J.C."/>
            <person name="Nielsen K.F."/>
            <person name="Lyhne E.K."/>
            <person name="Kogle M.E."/>
            <person name="Kuo A."/>
            <person name="Riley R."/>
            <person name="Clum A."/>
            <person name="Nolan M."/>
            <person name="Lipzen A."/>
            <person name="Salamov A."/>
            <person name="Henrissat B."/>
            <person name="Wiebenga A."/>
            <person name="De vries R.P."/>
            <person name="Grigoriev I.V."/>
            <person name="Mortensen U.H."/>
            <person name="Andersen M.R."/>
            <person name="Baker S.E."/>
        </authorList>
    </citation>
    <scope>NUCLEOTIDE SEQUENCE [LARGE SCALE GENOMIC DNA]</scope>
    <source>
        <strain evidence="2 3">CBS 114.80</strain>
    </source>
</reference>
<feature type="chain" id="PRO_5015945371" evidence="1">
    <location>
        <begin position="27"/>
        <end position="231"/>
    </location>
</feature>
<sequence>MWPLSQTLVALLGVATVSDRPKTCHAQELPLPLRQVYQFPSFPTYLESLYVRSIGDLLAVTGFPDASLYCLTGVTNNDLHDPPTVTLTRAFEEINTLTSIIETQPEIFTILDLRPASKKNKRPAPQAREIARIASGGLMIGMDTISPTTVLVADASNCLYPPWASAPVDINDINVPNGYLYWINAIVATPSRIQLINDGYATAGAESELVAEVRSIFLDKFTFGSVWEGEW</sequence>
<proteinExistence type="predicted"/>
<dbReference type="InterPro" id="IPR052998">
    <property type="entry name" value="Hetero-Diels-Alderase-like"/>
</dbReference>
<dbReference type="EMBL" id="KZ825543">
    <property type="protein sequence ID" value="PYI28689.1"/>
    <property type="molecule type" value="Genomic_DNA"/>
</dbReference>
<dbReference type="InterPro" id="IPR011042">
    <property type="entry name" value="6-blade_b-propeller_TolB-like"/>
</dbReference>
<name>A0A2V5HW43_9EURO</name>
<protein>
    <submittedName>
        <fullName evidence="2">Uncharacterized protein</fullName>
    </submittedName>
</protein>
<gene>
    <name evidence="2" type="ORF">BP00DRAFT_449069</name>
</gene>
<evidence type="ECO:0000256" key="1">
    <source>
        <dbReference type="SAM" id="SignalP"/>
    </source>
</evidence>